<dbReference type="AlphaFoldDB" id="G3JRJ8"/>
<sequence length="377" mass="42514">MAAPCRLRERLPPPRHPDDGLPKSETTSPSDHRVCLRHPDYPKNVSTLLILAALDPHKNENSSQIRYGLHHETARIACAIVANCRWDGFLSESSRPDATPLALDPDDPLFGRDYYFHVPARDGDAGPYPTVPSFKHFTFPHNNLPPTWKAPELTLPSCPRDTIHARDESCRITASVLGNEIAHLVPQKEDAWFDANQMALYAVRAEALTNATNDTNNALLLRSDLHQAFDNRQFVFVPKWRAWAIHVLSGLPGEELAAVYHNVPPQALSGLAVEYLFARFAWTVLGQMMFVRTGVARRLVLLDEDGRSHTSDVSGKDCREDFLARGKSRSQSRSHSPKKRTLDDLVEDEWRDLSDSSDGNMDDSDWDTRGRPRKRML</sequence>
<feature type="region of interest" description="Disordered" evidence="1">
    <location>
        <begin position="1"/>
        <end position="37"/>
    </location>
</feature>
<name>G3JRJ8_CORMM</name>
<feature type="compositionally biased region" description="Basic and acidic residues" evidence="1">
    <location>
        <begin position="1"/>
        <end position="22"/>
    </location>
</feature>
<evidence type="ECO:0000313" key="3">
    <source>
        <dbReference type="EMBL" id="EGX88601.1"/>
    </source>
</evidence>
<dbReference type="Pfam" id="PF13391">
    <property type="entry name" value="HNH_2"/>
    <property type="match status" value="1"/>
</dbReference>
<gene>
    <name evidence="3" type="ORF">CCM_08646</name>
</gene>
<dbReference type="InParanoid" id="G3JRJ8"/>
<organism evidence="3 4">
    <name type="scientific">Cordyceps militaris (strain CM01)</name>
    <name type="common">Caterpillar fungus</name>
    <dbReference type="NCBI Taxonomy" id="983644"/>
    <lineage>
        <taxon>Eukaryota</taxon>
        <taxon>Fungi</taxon>
        <taxon>Dikarya</taxon>
        <taxon>Ascomycota</taxon>
        <taxon>Pezizomycotina</taxon>
        <taxon>Sordariomycetes</taxon>
        <taxon>Hypocreomycetidae</taxon>
        <taxon>Hypocreales</taxon>
        <taxon>Cordycipitaceae</taxon>
        <taxon>Cordyceps</taxon>
    </lineage>
</organism>
<protein>
    <recommendedName>
        <fullName evidence="2">HNH nuclease domain-containing protein</fullName>
    </recommendedName>
</protein>
<dbReference type="GeneID" id="18170652"/>
<keyword evidence="4" id="KW-1185">Reference proteome</keyword>
<reference evidence="3 4" key="1">
    <citation type="journal article" date="2011" name="Genome Biol.">
        <title>Genome sequence of the insect pathogenic fungus Cordyceps militaris, a valued traditional Chinese medicine.</title>
        <authorList>
            <person name="Zheng P."/>
            <person name="Xia Y."/>
            <person name="Xiao G."/>
            <person name="Xiong C."/>
            <person name="Hu X."/>
            <person name="Zhang S."/>
            <person name="Zheng H."/>
            <person name="Huang Y."/>
            <person name="Zhou Y."/>
            <person name="Wang S."/>
            <person name="Zhao G.P."/>
            <person name="Liu X."/>
            <person name="St Leger R.J."/>
            <person name="Wang C."/>
        </authorList>
    </citation>
    <scope>NUCLEOTIDE SEQUENCE [LARGE SCALE GENOMIC DNA]</scope>
    <source>
        <strain evidence="3 4">CM01</strain>
    </source>
</reference>
<dbReference type="OrthoDB" id="4867969at2759"/>
<evidence type="ECO:0000259" key="2">
    <source>
        <dbReference type="Pfam" id="PF13391"/>
    </source>
</evidence>
<dbReference type="Proteomes" id="UP000001610">
    <property type="component" value="Unassembled WGS sequence"/>
</dbReference>
<dbReference type="OMA" id="QKEDAWF"/>
<dbReference type="EMBL" id="JH126405">
    <property type="protein sequence ID" value="EGX88601.1"/>
    <property type="molecule type" value="Genomic_DNA"/>
</dbReference>
<dbReference type="InterPro" id="IPR003615">
    <property type="entry name" value="HNH_nuc"/>
</dbReference>
<dbReference type="RefSeq" id="XP_006673846.1">
    <property type="nucleotide sequence ID" value="XM_006673783.1"/>
</dbReference>
<evidence type="ECO:0000313" key="4">
    <source>
        <dbReference type="Proteomes" id="UP000001610"/>
    </source>
</evidence>
<evidence type="ECO:0000256" key="1">
    <source>
        <dbReference type="SAM" id="MobiDB-lite"/>
    </source>
</evidence>
<proteinExistence type="predicted"/>
<dbReference type="VEuPathDB" id="FungiDB:CCM_08646"/>
<feature type="region of interest" description="Disordered" evidence="1">
    <location>
        <begin position="352"/>
        <end position="377"/>
    </location>
</feature>
<dbReference type="KEGG" id="cmt:CCM_08646"/>
<feature type="domain" description="HNH nuclease" evidence="2">
    <location>
        <begin position="170"/>
        <end position="237"/>
    </location>
</feature>
<dbReference type="HOGENOM" id="CLU_030288_4_1_1"/>
<accession>G3JRJ8</accession>
<dbReference type="eggNOG" id="ENOG502S5NF">
    <property type="taxonomic scope" value="Eukaryota"/>
</dbReference>